<keyword evidence="9" id="KW-0809">Transit peptide</keyword>
<proteinExistence type="predicted"/>
<evidence type="ECO:0000313" key="23">
    <source>
        <dbReference type="Proteomes" id="UP000326757"/>
    </source>
</evidence>
<dbReference type="PANTHER" id="PTHR21622:SF0">
    <property type="entry name" value="COILED-COIL-HELIX-COILED-COIL-HELIX DOMAIN CONTAINING 4"/>
    <property type="match status" value="1"/>
</dbReference>
<evidence type="ECO:0000256" key="6">
    <source>
        <dbReference type="ARBA" id="ARBA00022692"/>
    </source>
</evidence>
<dbReference type="AlphaFoldDB" id="A0A5N6K535"/>
<keyword evidence="11" id="KW-1133">Transmembrane helix</keyword>
<evidence type="ECO:0000256" key="11">
    <source>
        <dbReference type="ARBA" id="ARBA00022989"/>
    </source>
</evidence>
<evidence type="ECO:0000256" key="9">
    <source>
        <dbReference type="ARBA" id="ARBA00022946"/>
    </source>
</evidence>
<dbReference type="OrthoDB" id="7481291at2759"/>
<dbReference type="FunFam" id="1.10.287.2900:FF:000002">
    <property type="entry name" value="Mitochondrial intermembrane space import and assembly protein"/>
    <property type="match status" value="1"/>
</dbReference>
<name>A0A5N6K535_MONLA</name>
<feature type="compositionally biased region" description="Polar residues" evidence="20">
    <location>
        <begin position="260"/>
        <end position="273"/>
    </location>
</feature>
<keyword evidence="15" id="KW-0472">Membrane</keyword>
<dbReference type="PANTHER" id="PTHR21622">
    <property type="entry name" value="COILED-COIL-HELIX-COILED-COIL-HELIX DOMAIN CONTAINING 4"/>
    <property type="match status" value="1"/>
</dbReference>
<dbReference type="GO" id="GO:0045041">
    <property type="term" value="P:protein import into mitochondrial intermembrane space"/>
    <property type="evidence" value="ECO:0007669"/>
    <property type="project" value="InterPro"/>
</dbReference>
<feature type="compositionally biased region" description="Acidic residues" evidence="20">
    <location>
        <begin position="209"/>
        <end position="219"/>
    </location>
</feature>
<evidence type="ECO:0000256" key="12">
    <source>
        <dbReference type="ARBA" id="ARBA00023002"/>
    </source>
</evidence>
<dbReference type="Proteomes" id="UP000326757">
    <property type="component" value="Unassembled WGS sequence"/>
</dbReference>
<feature type="region of interest" description="Disordered" evidence="20">
    <location>
        <begin position="102"/>
        <end position="128"/>
    </location>
</feature>
<dbReference type="InterPro" id="IPR039289">
    <property type="entry name" value="CHCHD4"/>
</dbReference>
<evidence type="ECO:0000256" key="16">
    <source>
        <dbReference type="ARBA" id="ARBA00023157"/>
    </source>
</evidence>
<keyword evidence="14" id="KW-0496">Mitochondrion</keyword>
<feature type="region of interest" description="Disordered" evidence="20">
    <location>
        <begin position="209"/>
        <end position="314"/>
    </location>
</feature>
<evidence type="ECO:0000256" key="1">
    <source>
        <dbReference type="ARBA" id="ARBA00001947"/>
    </source>
</evidence>
<dbReference type="EMBL" id="VIGI01000007">
    <property type="protein sequence ID" value="KAB8297622.1"/>
    <property type="molecule type" value="Genomic_DNA"/>
</dbReference>
<keyword evidence="13" id="KW-0811">Translocation</keyword>
<evidence type="ECO:0000256" key="19">
    <source>
        <dbReference type="ARBA" id="ARBA00033150"/>
    </source>
</evidence>
<comment type="cofactor">
    <cofactor evidence="1">
        <name>Zn(2+)</name>
        <dbReference type="ChEBI" id="CHEBI:29105"/>
    </cofactor>
</comment>
<accession>A0A5N6K535</accession>
<feature type="compositionally biased region" description="Basic and acidic residues" evidence="20">
    <location>
        <begin position="105"/>
        <end position="114"/>
    </location>
</feature>
<keyword evidence="5" id="KW-0813">Transport</keyword>
<evidence type="ECO:0000256" key="3">
    <source>
        <dbReference type="ARBA" id="ARBA00004164"/>
    </source>
</evidence>
<evidence type="ECO:0000256" key="7">
    <source>
        <dbReference type="ARBA" id="ARBA00022792"/>
    </source>
</evidence>
<comment type="caution">
    <text evidence="22">The sequence shown here is derived from an EMBL/GenBank/DDBJ whole genome shotgun (WGS) entry which is preliminary data.</text>
</comment>
<evidence type="ECO:0000313" key="22">
    <source>
        <dbReference type="EMBL" id="KAB8297622.1"/>
    </source>
</evidence>
<reference evidence="22 23" key="1">
    <citation type="submission" date="2019-06" db="EMBL/GenBank/DDBJ databases">
        <title>Genome Sequence of the Brown Rot Fungal Pathogen Monilinia laxa.</title>
        <authorList>
            <person name="De Miccolis Angelini R.M."/>
            <person name="Landi L."/>
            <person name="Abate D."/>
            <person name="Pollastro S."/>
            <person name="Romanazzi G."/>
            <person name="Faretra F."/>
        </authorList>
    </citation>
    <scope>NUCLEOTIDE SEQUENCE [LARGE SCALE GENOMIC DNA]</scope>
    <source>
        <strain evidence="22 23">Mlax316</strain>
    </source>
</reference>
<evidence type="ECO:0000256" key="5">
    <source>
        <dbReference type="ARBA" id="ARBA00022448"/>
    </source>
</evidence>
<feature type="compositionally biased region" description="Basic and acidic residues" evidence="20">
    <location>
        <begin position="274"/>
        <end position="283"/>
    </location>
</feature>
<evidence type="ECO:0000256" key="13">
    <source>
        <dbReference type="ARBA" id="ARBA00023010"/>
    </source>
</evidence>
<feature type="compositionally biased region" description="Low complexity" evidence="20">
    <location>
        <begin position="235"/>
        <end position="244"/>
    </location>
</feature>
<evidence type="ECO:0000256" key="8">
    <source>
        <dbReference type="ARBA" id="ARBA00022927"/>
    </source>
</evidence>
<dbReference type="GO" id="GO:0015035">
    <property type="term" value="F:protein-disulfide reductase activity"/>
    <property type="evidence" value="ECO:0007669"/>
    <property type="project" value="InterPro"/>
</dbReference>
<dbReference type="GO" id="GO:0005758">
    <property type="term" value="C:mitochondrial intermembrane space"/>
    <property type="evidence" value="ECO:0007669"/>
    <property type="project" value="TreeGrafter"/>
</dbReference>
<dbReference type="Gene3D" id="1.10.287.2900">
    <property type="match status" value="1"/>
</dbReference>
<keyword evidence="10" id="KW-0735">Signal-anchor</keyword>
<keyword evidence="8" id="KW-0653">Protein transport</keyword>
<keyword evidence="17" id="KW-0676">Redox-active center</keyword>
<dbReference type="Pfam" id="PF06747">
    <property type="entry name" value="CHCH"/>
    <property type="match status" value="1"/>
</dbReference>
<keyword evidence="7" id="KW-0999">Mitochondrion inner membrane</keyword>
<keyword evidence="23" id="KW-1185">Reference proteome</keyword>
<evidence type="ECO:0000259" key="21">
    <source>
        <dbReference type="Pfam" id="PF06747"/>
    </source>
</evidence>
<evidence type="ECO:0000256" key="14">
    <source>
        <dbReference type="ARBA" id="ARBA00023128"/>
    </source>
</evidence>
<dbReference type="PROSITE" id="PS51808">
    <property type="entry name" value="CHCH"/>
    <property type="match status" value="1"/>
</dbReference>
<feature type="compositionally biased region" description="Basic and acidic residues" evidence="20">
    <location>
        <begin position="246"/>
        <end position="255"/>
    </location>
</feature>
<evidence type="ECO:0000256" key="15">
    <source>
        <dbReference type="ARBA" id="ARBA00023136"/>
    </source>
</evidence>
<keyword evidence="16" id="KW-1015">Disulfide bond</keyword>
<sequence>MYKSVLRAAPRCAQFKSVINTTTGRRFLSTAPPSQKSRSWKSGAARWALACAGVYWYNTSDIFAEEPEAIKKLDESIQNVRESDLPTVDAVVEEKRKRQVAAAAEQEKREHESAAKAVVAEDGAEEEGELEGLEEEAGQQGAFNPETGEINWDCPCLGGMAHGPCGEEFKAAFSCFVYSKEEPKGVECIEKFKGMQDCFRAHPEMYASELEDDEAEVEEELRAREAAKGSDEGSSEQSKSSTQDATESKKPKEKSPGPLTPTTQIDTESNSKPTDLEEKHRDNQNSNTPESPRNLGDEGGKLVPRAAHDATSTK</sequence>
<dbReference type="InterPro" id="IPR010625">
    <property type="entry name" value="CHCH"/>
</dbReference>
<evidence type="ECO:0000256" key="17">
    <source>
        <dbReference type="ARBA" id="ARBA00023284"/>
    </source>
</evidence>
<evidence type="ECO:0000256" key="4">
    <source>
        <dbReference type="ARBA" id="ARBA00013714"/>
    </source>
</evidence>
<evidence type="ECO:0000256" key="20">
    <source>
        <dbReference type="SAM" id="MobiDB-lite"/>
    </source>
</evidence>
<keyword evidence="12" id="KW-0560">Oxidoreductase</keyword>
<evidence type="ECO:0000256" key="18">
    <source>
        <dbReference type="ARBA" id="ARBA00024980"/>
    </source>
</evidence>
<comment type="subcellular location">
    <subcellularLocation>
        <location evidence="3">Mitochondrion inner membrane</location>
        <topology evidence="3">Single-pass type II membrane protein</topology>
        <orientation evidence="3">Intermembrane side</orientation>
    </subcellularLocation>
</comment>
<dbReference type="GO" id="GO:0005743">
    <property type="term" value="C:mitochondrial inner membrane"/>
    <property type="evidence" value="ECO:0007669"/>
    <property type="project" value="UniProtKB-SubCell"/>
</dbReference>
<feature type="compositionally biased region" description="Basic and acidic residues" evidence="20">
    <location>
        <begin position="220"/>
        <end position="231"/>
    </location>
</feature>
<feature type="domain" description="CHCH" evidence="21">
    <location>
        <begin position="165"/>
        <end position="200"/>
    </location>
</feature>
<evidence type="ECO:0000256" key="10">
    <source>
        <dbReference type="ARBA" id="ARBA00022968"/>
    </source>
</evidence>
<comment type="function">
    <text evidence="18">Required for the import and folding of small cysteine-containing proteins (small Tim) in the mitochondrial intermembrane space (IMS). Forms a redox cycle with ERV1 that involves a disulfide relay system. Precursor proteins to be imported into the IMS are translocated in their reduced form into the mitochondria. The oxidized form of MIA40 forms a transient intermolecular disulfide bridge with the reduced precursor protein, resulting in oxidation of the precursor protein that now contains an intramolecular disulfide bond and is able to undergo folding in the IMS.</text>
</comment>
<comment type="cofactor">
    <cofactor evidence="2">
        <name>Cu(2+)</name>
        <dbReference type="ChEBI" id="CHEBI:29036"/>
    </cofactor>
</comment>
<keyword evidence="6" id="KW-0812">Transmembrane</keyword>
<organism evidence="22 23">
    <name type="scientific">Monilinia laxa</name>
    <name type="common">Brown rot fungus</name>
    <name type="synonym">Sclerotinia laxa</name>
    <dbReference type="NCBI Taxonomy" id="61186"/>
    <lineage>
        <taxon>Eukaryota</taxon>
        <taxon>Fungi</taxon>
        <taxon>Dikarya</taxon>
        <taxon>Ascomycota</taxon>
        <taxon>Pezizomycotina</taxon>
        <taxon>Leotiomycetes</taxon>
        <taxon>Helotiales</taxon>
        <taxon>Sclerotiniaceae</taxon>
        <taxon>Monilinia</taxon>
    </lineage>
</organism>
<gene>
    <name evidence="22" type="ORF">EYC80_001430</name>
</gene>
<evidence type="ECO:0000256" key="2">
    <source>
        <dbReference type="ARBA" id="ARBA00001973"/>
    </source>
</evidence>
<protein>
    <recommendedName>
        <fullName evidence="4">Mitochondrial intermembrane space import and assembly protein 40</fullName>
    </recommendedName>
    <alternativeName>
        <fullName evidence="19">Mitochondrial import inner membrane translocase TIM40</fullName>
    </alternativeName>
</protein>